<evidence type="ECO:0000256" key="9">
    <source>
        <dbReference type="ARBA" id="ARBA00023317"/>
    </source>
</evidence>
<keyword evidence="4" id="KW-0745">Spermidine biosynthesis</keyword>
<keyword evidence="6" id="KW-0865">Zymogen</keyword>
<organism evidence="10 11">
    <name type="scientific">Caminibacter mediatlanticus TB-2</name>
    <dbReference type="NCBI Taxonomy" id="391592"/>
    <lineage>
        <taxon>Bacteria</taxon>
        <taxon>Pseudomonadati</taxon>
        <taxon>Campylobacterota</taxon>
        <taxon>Epsilonproteobacteria</taxon>
        <taxon>Nautiliales</taxon>
        <taxon>Nautiliaceae</taxon>
        <taxon>Caminibacter</taxon>
    </lineage>
</organism>
<reference evidence="10 11" key="1">
    <citation type="journal article" date="2011" name="Stand. Genomic Sci.">
        <title>Draft genome sequence of Caminibacter mediatlanticus strain TB-2, an epsilonproteobacterium isolated from a deep-sea hydrothermal vent.</title>
        <authorList>
            <person name="Giovannelli D."/>
            <person name="Ferriera S."/>
            <person name="Johnson J."/>
            <person name="Kravitz S."/>
            <person name="Perez-Rodriguez I."/>
            <person name="Ricci J."/>
            <person name="O'Brien C."/>
            <person name="Voordeckers J.W."/>
            <person name="Bini E."/>
            <person name="Vetriani C."/>
        </authorList>
    </citation>
    <scope>NUCLEOTIDE SEQUENCE [LARGE SCALE GENOMIC DNA]</scope>
    <source>
        <strain evidence="10 11">TB-2</strain>
    </source>
</reference>
<dbReference type="Proteomes" id="UP000003288">
    <property type="component" value="Unassembled WGS sequence"/>
</dbReference>
<sequence>MVFGKHYIVDYIDCDKNIINSIKKIEKIMLDVALEINASVVSSNFNMFYPYGVSGVLIIAESHFTVHTWVEEGFVAIDMFVCDLDMDLDKAVELFKNKLKAKTFKIKKIKRDDDL</sequence>
<dbReference type="InterPro" id="IPR003826">
    <property type="entry name" value="AdoMetDC_fam_prok"/>
</dbReference>
<keyword evidence="5" id="KW-0620">Polyamine biosynthesis</keyword>
<dbReference type="NCBIfam" id="TIGR03330">
    <property type="entry name" value="SAM_DCase_Bsu"/>
    <property type="match status" value="1"/>
</dbReference>
<keyword evidence="8" id="KW-0704">Schiff base</keyword>
<evidence type="ECO:0000256" key="5">
    <source>
        <dbReference type="ARBA" id="ARBA00023115"/>
    </source>
</evidence>
<dbReference type="PANTHER" id="PTHR33866:SF2">
    <property type="entry name" value="S-ADENOSYLMETHIONINE DECARBOXYLASE PROENZYME"/>
    <property type="match status" value="1"/>
</dbReference>
<dbReference type="PANTHER" id="PTHR33866">
    <property type="entry name" value="S-ADENOSYLMETHIONINE DECARBOXYLASE PROENZYME"/>
    <property type="match status" value="1"/>
</dbReference>
<dbReference type="EMBL" id="ABCJ01000017">
    <property type="protein sequence ID" value="EDM22913.1"/>
    <property type="molecule type" value="Genomic_DNA"/>
</dbReference>
<keyword evidence="7" id="KW-0456">Lyase</keyword>
<dbReference type="RefSeq" id="WP_007475733.1">
    <property type="nucleotide sequence ID" value="NZ_ABCJ01000017.1"/>
</dbReference>
<evidence type="ECO:0000256" key="1">
    <source>
        <dbReference type="ARBA" id="ARBA00001928"/>
    </source>
</evidence>
<dbReference type="GO" id="GO:0008295">
    <property type="term" value="P:spermidine biosynthetic process"/>
    <property type="evidence" value="ECO:0007669"/>
    <property type="project" value="UniProtKB-KW"/>
</dbReference>
<protein>
    <submittedName>
        <fullName evidence="10">Uncharacterized protein</fullName>
    </submittedName>
</protein>
<comment type="caution">
    <text evidence="10">The sequence shown here is derived from an EMBL/GenBank/DDBJ whole genome shotgun (WGS) entry which is preliminary data.</text>
</comment>
<evidence type="ECO:0000256" key="3">
    <source>
        <dbReference type="ARBA" id="ARBA00022813"/>
    </source>
</evidence>
<dbReference type="Pfam" id="PF02675">
    <property type="entry name" value="AdoMet_dc"/>
    <property type="match status" value="1"/>
</dbReference>
<keyword evidence="2" id="KW-0210">Decarboxylase</keyword>
<dbReference type="GO" id="GO:0004014">
    <property type="term" value="F:adenosylmethionine decarboxylase activity"/>
    <property type="evidence" value="ECO:0007669"/>
    <property type="project" value="InterPro"/>
</dbReference>
<keyword evidence="3" id="KW-0068">Autocatalytic cleavage</keyword>
<evidence type="ECO:0000313" key="11">
    <source>
        <dbReference type="Proteomes" id="UP000003288"/>
    </source>
</evidence>
<evidence type="ECO:0000256" key="8">
    <source>
        <dbReference type="ARBA" id="ARBA00023270"/>
    </source>
</evidence>
<evidence type="ECO:0000256" key="7">
    <source>
        <dbReference type="ARBA" id="ARBA00023239"/>
    </source>
</evidence>
<dbReference type="Gene3D" id="3.60.90.10">
    <property type="entry name" value="S-adenosylmethionine decarboxylase"/>
    <property type="match status" value="1"/>
</dbReference>
<dbReference type="SUPFAM" id="SSF56276">
    <property type="entry name" value="S-adenosylmethionine decarboxylase"/>
    <property type="match status" value="1"/>
</dbReference>
<comment type="cofactor">
    <cofactor evidence="1">
        <name>pyruvate</name>
        <dbReference type="ChEBI" id="CHEBI:15361"/>
    </cofactor>
</comment>
<name>A0AAI9AFW1_9BACT</name>
<evidence type="ECO:0000256" key="4">
    <source>
        <dbReference type="ARBA" id="ARBA00023066"/>
    </source>
</evidence>
<proteinExistence type="predicted"/>
<dbReference type="InterPro" id="IPR017716">
    <property type="entry name" value="S-AdoMet_deCOase_pro-enz"/>
</dbReference>
<gene>
    <name evidence="10" type="ORF">CMTB2_05477</name>
</gene>
<dbReference type="InterPro" id="IPR016067">
    <property type="entry name" value="S-AdoMet_deCO2ase_core"/>
</dbReference>
<dbReference type="GO" id="GO:0005829">
    <property type="term" value="C:cytosol"/>
    <property type="evidence" value="ECO:0007669"/>
    <property type="project" value="TreeGrafter"/>
</dbReference>
<evidence type="ECO:0000313" key="10">
    <source>
        <dbReference type="EMBL" id="EDM22913.1"/>
    </source>
</evidence>
<evidence type="ECO:0000256" key="2">
    <source>
        <dbReference type="ARBA" id="ARBA00022793"/>
    </source>
</evidence>
<accession>A0AAI9AFW1</accession>
<keyword evidence="9" id="KW-0670">Pyruvate</keyword>
<dbReference type="AlphaFoldDB" id="A0AAI9AFW1"/>
<evidence type="ECO:0000256" key="6">
    <source>
        <dbReference type="ARBA" id="ARBA00023145"/>
    </source>
</evidence>